<evidence type="ECO:0000313" key="3">
    <source>
        <dbReference type="EMBL" id="GMK54921.1"/>
    </source>
</evidence>
<dbReference type="EMBL" id="BTCM01000001">
    <property type="protein sequence ID" value="GMK54921.1"/>
    <property type="molecule type" value="Genomic_DNA"/>
</dbReference>
<dbReference type="Proteomes" id="UP001222932">
    <property type="component" value="Unassembled WGS sequence"/>
</dbReference>
<comment type="caution">
    <text evidence="3">The sequence shown here is derived from an EMBL/GenBank/DDBJ whole genome shotgun (WGS) entry which is preliminary data.</text>
</comment>
<evidence type="ECO:0000313" key="4">
    <source>
        <dbReference type="Proteomes" id="UP001222932"/>
    </source>
</evidence>
<proteinExistence type="inferred from homology"/>
<dbReference type="Pfam" id="PF03398">
    <property type="entry name" value="Ist1"/>
    <property type="match status" value="1"/>
</dbReference>
<evidence type="ECO:0008006" key="5">
    <source>
        <dbReference type="Google" id="ProtNLM"/>
    </source>
</evidence>
<keyword evidence="4" id="KW-1185">Reference proteome</keyword>
<reference evidence="3" key="2">
    <citation type="submission" date="2023-06" db="EMBL/GenBank/DDBJ databases">
        <authorList>
            <person name="Kobayashi Y."/>
            <person name="Kayamori A."/>
            <person name="Aoki K."/>
            <person name="Shiwa Y."/>
            <person name="Fujita N."/>
            <person name="Sugita T."/>
            <person name="Iwasaki W."/>
            <person name="Tanaka N."/>
            <person name="Takashima M."/>
        </authorList>
    </citation>
    <scope>NUCLEOTIDE SEQUENCE</scope>
    <source>
        <strain evidence="3">HIS016</strain>
    </source>
</reference>
<dbReference type="AlphaFoldDB" id="A0AAD3Y9H8"/>
<dbReference type="InterPro" id="IPR005061">
    <property type="entry name" value="Ist1"/>
</dbReference>
<accession>A0AAD3Y9H8</accession>
<dbReference type="PANTHER" id="PTHR12161">
    <property type="entry name" value="IST1 FAMILY MEMBER"/>
    <property type="match status" value="1"/>
</dbReference>
<dbReference type="InterPro" id="IPR042277">
    <property type="entry name" value="IST1-like"/>
</dbReference>
<organism evidence="3 4">
    <name type="scientific">Cutaneotrichosporon spelunceum</name>
    <dbReference type="NCBI Taxonomy" id="1672016"/>
    <lineage>
        <taxon>Eukaryota</taxon>
        <taxon>Fungi</taxon>
        <taxon>Dikarya</taxon>
        <taxon>Basidiomycota</taxon>
        <taxon>Agaricomycotina</taxon>
        <taxon>Tremellomycetes</taxon>
        <taxon>Trichosporonales</taxon>
        <taxon>Trichosporonaceae</taxon>
        <taxon>Cutaneotrichosporon</taxon>
    </lineage>
</organism>
<feature type="compositionally biased region" description="Basic residues" evidence="2">
    <location>
        <begin position="1"/>
        <end position="12"/>
    </location>
</feature>
<feature type="compositionally biased region" description="Basic and acidic residues" evidence="2">
    <location>
        <begin position="223"/>
        <end position="238"/>
    </location>
</feature>
<reference evidence="3" key="1">
    <citation type="journal article" date="2023" name="BMC Genomics">
        <title>Chromosome-level genome assemblies of Cutaneotrichosporon spp. (Trichosporonales, Basidiomycota) reveal imbalanced evolution between nucleotide sequences and chromosome synteny.</title>
        <authorList>
            <person name="Kobayashi Y."/>
            <person name="Kayamori A."/>
            <person name="Aoki K."/>
            <person name="Shiwa Y."/>
            <person name="Matsutani M."/>
            <person name="Fujita N."/>
            <person name="Sugita T."/>
            <person name="Iwasaki W."/>
            <person name="Tanaka N."/>
            <person name="Takashima M."/>
        </authorList>
    </citation>
    <scope>NUCLEOTIDE SEQUENCE</scope>
    <source>
        <strain evidence="3">HIS016</strain>
    </source>
</reference>
<feature type="region of interest" description="Disordered" evidence="2">
    <location>
        <begin position="204"/>
        <end position="263"/>
    </location>
</feature>
<comment type="similarity">
    <text evidence="1">Belongs to the IST1 family.</text>
</comment>
<protein>
    <recommendedName>
        <fullName evidence="5">DUF292-domain-containing protein</fullName>
    </recommendedName>
</protein>
<dbReference type="GO" id="GO:0015031">
    <property type="term" value="P:protein transport"/>
    <property type="evidence" value="ECO:0007669"/>
    <property type="project" value="InterPro"/>
</dbReference>
<evidence type="ECO:0000256" key="1">
    <source>
        <dbReference type="ARBA" id="ARBA00005536"/>
    </source>
</evidence>
<gene>
    <name evidence="3" type="primary">IST1</name>
    <name evidence="3" type="ORF">CspeluHIS016_0115070</name>
</gene>
<sequence>MGPRQRRAHHRPSPTIPPTPTKAMQAWNGARTKVQIKLSIQRLRTLQEKKLALAKKARRDIADLVAKGRIETAKLRVEGLIQDDIYVELIELLELYAETLQARFGLLDQNTGETPDPSIADAVCAIVYAAPRTEVKELQVLREILMHKFGRNFSLSLQPSDPPPASVPPRILSKLATYTPPPELVDAYLSEIARGYGVAYDPLGKDDIPPLEDEAEPASGSGEGKEESLKAEAAEDRTPSPAAVEKSPALRGPVVVKKPTPEDELAARFERLKSHR</sequence>
<evidence type="ECO:0000256" key="2">
    <source>
        <dbReference type="SAM" id="MobiDB-lite"/>
    </source>
</evidence>
<dbReference type="FunFam" id="1.20.1260.60:FF:000002">
    <property type="entry name" value="Vacuolar protein sorting-associated protein IST1"/>
    <property type="match status" value="1"/>
</dbReference>
<dbReference type="Gene3D" id="1.20.1260.60">
    <property type="entry name" value="Vacuolar protein sorting-associated protein Ist1"/>
    <property type="match status" value="1"/>
</dbReference>
<dbReference type="PANTHER" id="PTHR12161:SF5">
    <property type="entry name" value="IST1 HOMOLOG"/>
    <property type="match status" value="1"/>
</dbReference>
<feature type="region of interest" description="Disordered" evidence="2">
    <location>
        <begin position="1"/>
        <end position="22"/>
    </location>
</feature>
<name>A0AAD3Y9H8_9TREE</name>